<evidence type="ECO:0000256" key="1">
    <source>
        <dbReference type="ARBA" id="ARBA00000385"/>
    </source>
</evidence>
<dbReference type="InterPro" id="IPR014780">
    <property type="entry name" value="tRNA_psdUridine_synth_TruB"/>
</dbReference>
<dbReference type="AlphaFoldDB" id="A0A2W7C2N8"/>
<dbReference type="GO" id="GO:0160148">
    <property type="term" value="F:tRNA pseudouridine(55) synthase activity"/>
    <property type="evidence" value="ECO:0007669"/>
    <property type="project" value="UniProtKB-EC"/>
</dbReference>
<protein>
    <recommendedName>
        <fullName evidence="5">tRNA pseudouridine synthase B</fullName>
        <ecNumber evidence="5">5.4.99.25</ecNumber>
    </recommendedName>
    <alternativeName>
        <fullName evidence="5">tRNA pseudouridine(55) synthase</fullName>
        <shortName evidence="5">Psi55 synthase</shortName>
    </alternativeName>
    <alternativeName>
        <fullName evidence="5">tRNA pseudouridylate synthase</fullName>
    </alternativeName>
    <alternativeName>
        <fullName evidence="5">tRNA-uridine isomerase</fullName>
    </alternativeName>
</protein>
<dbReference type="NCBIfam" id="TIGR00431">
    <property type="entry name" value="TruB"/>
    <property type="match status" value="1"/>
</dbReference>
<organism evidence="8 9">
    <name type="scientific">Mesorhizobium kowhaii</name>
    <dbReference type="NCBI Taxonomy" id="1300272"/>
    <lineage>
        <taxon>Bacteria</taxon>
        <taxon>Pseudomonadati</taxon>
        <taxon>Pseudomonadota</taxon>
        <taxon>Alphaproteobacteria</taxon>
        <taxon>Hyphomicrobiales</taxon>
        <taxon>Phyllobacteriaceae</taxon>
        <taxon>Mesorhizobium</taxon>
    </lineage>
</organism>
<keyword evidence="4 5" id="KW-0413">Isomerase</keyword>
<dbReference type="PANTHER" id="PTHR13767:SF2">
    <property type="entry name" value="PSEUDOURIDYLATE SYNTHASE TRUB1"/>
    <property type="match status" value="1"/>
</dbReference>
<dbReference type="InterPro" id="IPR032819">
    <property type="entry name" value="TruB_C"/>
</dbReference>
<evidence type="ECO:0000256" key="4">
    <source>
        <dbReference type="ARBA" id="ARBA00023235"/>
    </source>
</evidence>
<dbReference type="InterPro" id="IPR020103">
    <property type="entry name" value="PsdUridine_synth_cat_dom_sf"/>
</dbReference>
<dbReference type="EC" id="5.4.99.25" evidence="5"/>
<dbReference type="Gene3D" id="3.30.2350.10">
    <property type="entry name" value="Pseudouridine synthase"/>
    <property type="match status" value="1"/>
</dbReference>
<dbReference type="HAMAP" id="MF_01080">
    <property type="entry name" value="TruB_bact"/>
    <property type="match status" value="1"/>
</dbReference>
<evidence type="ECO:0000259" key="6">
    <source>
        <dbReference type="Pfam" id="PF01509"/>
    </source>
</evidence>
<feature type="active site" description="Nucleophile" evidence="5">
    <location>
        <position position="49"/>
    </location>
</feature>
<keyword evidence="3 5" id="KW-0819">tRNA processing</keyword>
<sequence>MARRGKKKGRPISGWLVLDKPVGMGSTEAVSKIKWLFQAEKAGHAGTLDPLASGMLPIALGEATKTVPYVQDGAKIYRFTVAWGQERSTDDLEGPVTKSSDLRPSEAEVIALLPKYTGVIMQMPPQFSAIKIAGERAYDLARDGATVDIPAREIEIGRLEVIEHDTDHTVFEVECGKGTYVRSLARDMGRDLGCFGHISELRRVEVEPFTPEDFVTIAELEAARFGTPGEDNPDATDAADTIEAADVVEAPIDFDAIDALLVDTSAALDCLPQIAISDDAATKIRLGNPVIIRGRDAPVEAEEACATARGKLVAIGAIEQGMFKPKRVFAG</sequence>
<evidence type="ECO:0000256" key="5">
    <source>
        <dbReference type="HAMAP-Rule" id="MF_01080"/>
    </source>
</evidence>
<dbReference type="RefSeq" id="WP_111544682.1">
    <property type="nucleotide sequence ID" value="NZ_MZXV01000032.1"/>
</dbReference>
<name>A0A2W7C2N8_9HYPH</name>
<dbReference type="PANTHER" id="PTHR13767">
    <property type="entry name" value="TRNA-PSEUDOURIDINE SYNTHASE"/>
    <property type="match status" value="1"/>
</dbReference>
<comment type="catalytic activity">
    <reaction evidence="1 5">
        <text>uridine(55) in tRNA = pseudouridine(55) in tRNA</text>
        <dbReference type="Rhea" id="RHEA:42532"/>
        <dbReference type="Rhea" id="RHEA-COMP:10101"/>
        <dbReference type="Rhea" id="RHEA-COMP:10102"/>
        <dbReference type="ChEBI" id="CHEBI:65314"/>
        <dbReference type="ChEBI" id="CHEBI:65315"/>
        <dbReference type="EC" id="5.4.99.25"/>
    </reaction>
</comment>
<comment type="similarity">
    <text evidence="2 5">Belongs to the pseudouridine synthase TruB family. Type 1 subfamily.</text>
</comment>
<comment type="caution">
    <text evidence="8">The sequence shown here is derived from an EMBL/GenBank/DDBJ whole genome shotgun (WGS) entry which is preliminary data.</text>
</comment>
<dbReference type="GO" id="GO:1990481">
    <property type="term" value="P:mRNA pseudouridine synthesis"/>
    <property type="evidence" value="ECO:0007669"/>
    <property type="project" value="TreeGrafter"/>
</dbReference>
<dbReference type="SUPFAM" id="SSF55120">
    <property type="entry name" value="Pseudouridine synthase"/>
    <property type="match status" value="1"/>
</dbReference>
<dbReference type="InterPro" id="IPR002501">
    <property type="entry name" value="PsdUridine_synth_N"/>
</dbReference>
<dbReference type="EMBL" id="MZXV01000032">
    <property type="protein sequence ID" value="PZV37332.1"/>
    <property type="molecule type" value="Genomic_DNA"/>
</dbReference>
<dbReference type="GO" id="GO:0031119">
    <property type="term" value="P:tRNA pseudouridine synthesis"/>
    <property type="evidence" value="ECO:0007669"/>
    <property type="project" value="UniProtKB-UniRule"/>
</dbReference>
<evidence type="ECO:0000259" key="7">
    <source>
        <dbReference type="Pfam" id="PF16198"/>
    </source>
</evidence>
<evidence type="ECO:0000256" key="3">
    <source>
        <dbReference type="ARBA" id="ARBA00022694"/>
    </source>
</evidence>
<dbReference type="Pfam" id="PF16198">
    <property type="entry name" value="TruB_C_2"/>
    <property type="match status" value="1"/>
</dbReference>
<accession>A0A2W7C2N8</accession>
<dbReference type="CDD" id="cd02573">
    <property type="entry name" value="PseudoU_synth_EcTruB"/>
    <property type="match status" value="1"/>
</dbReference>
<dbReference type="Proteomes" id="UP000248616">
    <property type="component" value="Unassembled WGS sequence"/>
</dbReference>
<feature type="domain" description="tRNA pseudouridylate synthase B C-terminal" evidence="7">
    <location>
        <begin position="182"/>
        <end position="223"/>
    </location>
</feature>
<evidence type="ECO:0000256" key="2">
    <source>
        <dbReference type="ARBA" id="ARBA00005642"/>
    </source>
</evidence>
<gene>
    <name evidence="5" type="primary">truB</name>
    <name evidence="8" type="ORF">B5V02_13465</name>
</gene>
<dbReference type="OrthoDB" id="9802309at2"/>
<keyword evidence="9" id="KW-1185">Reference proteome</keyword>
<proteinExistence type="inferred from homology"/>
<dbReference type="Pfam" id="PF01509">
    <property type="entry name" value="TruB_N"/>
    <property type="match status" value="1"/>
</dbReference>
<feature type="domain" description="Pseudouridine synthase II N-terminal" evidence="6">
    <location>
        <begin position="34"/>
        <end position="181"/>
    </location>
</feature>
<reference evidence="9" key="1">
    <citation type="submission" date="2017-03" db="EMBL/GenBank/DDBJ databases">
        <authorList>
            <person name="Safronova V.I."/>
            <person name="Sazanova A.L."/>
            <person name="Chirak E.R."/>
        </authorList>
    </citation>
    <scope>NUCLEOTIDE SEQUENCE [LARGE SCALE GENOMIC DNA]</scope>
    <source>
        <strain evidence="9">Ach-343</strain>
    </source>
</reference>
<dbReference type="GO" id="GO:0003723">
    <property type="term" value="F:RNA binding"/>
    <property type="evidence" value="ECO:0007669"/>
    <property type="project" value="InterPro"/>
</dbReference>
<evidence type="ECO:0000313" key="8">
    <source>
        <dbReference type="EMBL" id="PZV37332.1"/>
    </source>
</evidence>
<comment type="function">
    <text evidence="5">Responsible for synthesis of pseudouridine from uracil-55 in the psi GC loop of transfer RNAs.</text>
</comment>
<evidence type="ECO:0000313" key="9">
    <source>
        <dbReference type="Proteomes" id="UP000248616"/>
    </source>
</evidence>